<dbReference type="Proteomes" id="UP000242770">
    <property type="component" value="Unassembled WGS sequence"/>
</dbReference>
<keyword evidence="3" id="KW-1185">Reference proteome</keyword>
<dbReference type="EMBL" id="CCFA01004121">
    <property type="protein sequence ID" value="CDS01545.1"/>
    <property type="molecule type" value="Genomic_DNA"/>
</dbReference>
<gene>
    <name evidence="2" type="primary">SSCI69050.1</name>
</gene>
<organism evidence="2 3">
    <name type="scientific">Sporisorium scitamineum</name>
    <dbReference type="NCBI Taxonomy" id="49012"/>
    <lineage>
        <taxon>Eukaryota</taxon>
        <taxon>Fungi</taxon>
        <taxon>Dikarya</taxon>
        <taxon>Basidiomycota</taxon>
        <taxon>Ustilaginomycotina</taxon>
        <taxon>Ustilaginomycetes</taxon>
        <taxon>Ustilaginales</taxon>
        <taxon>Ustilaginaceae</taxon>
        <taxon>Sporisorium</taxon>
    </lineage>
</organism>
<feature type="region of interest" description="Disordered" evidence="1">
    <location>
        <begin position="1"/>
        <end position="23"/>
    </location>
</feature>
<accession>A0A0F7RYG0</accession>
<protein>
    <submittedName>
        <fullName evidence="2">Uncharacterized protein</fullName>
    </submittedName>
</protein>
<evidence type="ECO:0000313" key="3">
    <source>
        <dbReference type="Proteomes" id="UP000242770"/>
    </source>
</evidence>
<feature type="compositionally biased region" description="Basic and acidic residues" evidence="1">
    <location>
        <begin position="10"/>
        <end position="23"/>
    </location>
</feature>
<reference evidence="3" key="1">
    <citation type="submission" date="2014-06" db="EMBL/GenBank/DDBJ databases">
        <authorList>
            <person name="Berkman P.J."/>
        </authorList>
    </citation>
    <scope>NUCLEOTIDE SEQUENCE [LARGE SCALE GENOMIC DNA]</scope>
</reference>
<name>A0A0F7RYG0_9BASI</name>
<proteinExistence type="predicted"/>
<evidence type="ECO:0000256" key="1">
    <source>
        <dbReference type="SAM" id="MobiDB-lite"/>
    </source>
</evidence>
<evidence type="ECO:0000313" key="2">
    <source>
        <dbReference type="EMBL" id="CDS01545.1"/>
    </source>
</evidence>
<sequence>MVGAIPVEQQSRHDGIEEHPAVERELSAQGCSEFDRVPLASAGASADTIAQTSALEHGSNREANDARHDLECLSLFEIEVGRPTLSQSVVSDDHAVYASG</sequence>
<dbReference type="AlphaFoldDB" id="A0A0F7RYG0"/>